<keyword evidence="1" id="KW-0812">Transmembrane</keyword>
<feature type="transmembrane region" description="Helical" evidence="1">
    <location>
        <begin position="141"/>
        <end position="158"/>
    </location>
</feature>
<feature type="transmembrane region" description="Helical" evidence="1">
    <location>
        <begin position="7"/>
        <end position="31"/>
    </location>
</feature>
<proteinExistence type="predicted"/>
<dbReference type="EMBL" id="JADKBR010000007">
    <property type="protein sequence ID" value="MBK8890432.1"/>
    <property type="molecule type" value="Genomic_DNA"/>
</dbReference>
<dbReference type="Proteomes" id="UP000808146">
    <property type="component" value="Unassembled WGS sequence"/>
</dbReference>
<reference evidence="2" key="1">
    <citation type="submission" date="2020-10" db="EMBL/GenBank/DDBJ databases">
        <title>Connecting structure to function with the recovery of over 1000 high-quality activated sludge metagenome-assembled genomes encoding full-length rRNA genes using long-read sequencing.</title>
        <authorList>
            <person name="Singleton C.M."/>
            <person name="Petriglieri F."/>
            <person name="Kristensen J.M."/>
            <person name="Kirkegaard R.H."/>
            <person name="Michaelsen T.Y."/>
            <person name="Andersen M.H."/>
            <person name="Karst S.M."/>
            <person name="Dueholm M.S."/>
            <person name="Nielsen P.H."/>
            <person name="Albertsen M."/>
        </authorList>
    </citation>
    <scope>NUCLEOTIDE SEQUENCE</scope>
    <source>
        <strain evidence="2">OdNE_18-Q3-R46-58_BAT3C.305</strain>
    </source>
</reference>
<name>A0A9D7QKI0_9RHOO</name>
<gene>
    <name evidence="2" type="ORF">IPN75_08515</name>
</gene>
<evidence type="ECO:0000313" key="2">
    <source>
        <dbReference type="EMBL" id="MBK8890432.1"/>
    </source>
</evidence>
<evidence type="ECO:0000256" key="1">
    <source>
        <dbReference type="SAM" id="Phobius"/>
    </source>
</evidence>
<organism evidence="2 3">
    <name type="scientific">Candidatus Dechloromonas phosphorivorans</name>
    <dbReference type="NCBI Taxonomy" id="2899244"/>
    <lineage>
        <taxon>Bacteria</taxon>
        <taxon>Pseudomonadati</taxon>
        <taxon>Pseudomonadota</taxon>
        <taxon>Betaproteobacteria</taxon>
        <taxon>Rhodocyclales</taxon>
        <taxon>Azonexaceae</taxon>
        <taxon>Dechloromonas</taxon>
    </lineage>
</organism>
<comment type="caution">
    <text evidence="2">The sequence shown here is derived from an EMBL/GenBank/DDBJ whole genome shotgun (WGS) entry which is preliminary data.</text>
</comment>
<evidence type="ECO:0000313" key="3">
    <source>
        <dbReference type="Proteomes" id="UP000808146"/>
    </source>
</evidence>
<feature type="transmembrane region" description="Helical" evidence="1">
    <location>
        <begin position="164"/>
        <end position="180"/>
    </location>
</feature>
<feature type="transmembrane region" description="Helical" evidence="1">
    <location>
        <begin position="51"/>
        <end position="72"/>
    </location>
</feature>
<keyword evidence="1" id="KW-0472">Membrane</keyword>
<protein>
    <submittedName>
        <fullName evidence="2">Uncharacterized protein</fullName>
    </submittedName>
</protein>
<accession>A0A9D7QKI0</accession>
<sequence length="212" mass="23331">MSKPSEFYIGVLDFFAILLPGAIATAVLAPSFGHLILGSLVATPKSEAGEWAIFLIFAYFLGHLMFLLGSYIDQIYNVLRERLSPYGNESAYQCATRIRNSMIDDMERNALNTFQWARSVLIAKCPAAAEDVHRLEADSKFFRSLLVVATLCASVFLYDGKILAAVLALGLVVPCFARYYERRLKSTTQAYIHIVTLHRLGQLLGAAGADAG</sequence>
<dbReference type="AlphaFoldDB" id="A0A9D7QKI0"/>
<keyword evidence="1" id="KW-1133">Transmembrane helix</keyword>